<evidence type="ECO:0000256" key="2">
    <source>
        <dbReference type="ARBA" id="ARBA00022448"/>
    </source>
</evidence>
<dbReference type="GO" id="GO:0005524">
    <property type="term" value="F:ATP binding"/>
    <property type="evidence" value="ECO:0007669"/>
    <property type="project" value="UniProtKB-KW"/>
</dbReference>
<dbReference type="EMBL" id="VZPS01000001">
    <property type="protein sequence ID" value="KAB0488304.1"/>
    <property type="molecule type" value="Genomic_DNA"/>
</dbReference>
<dbReference type="InterPro" id="IPR027417">
    <property type="entry name" value="P-loop_NTPase"/>
</dbReference>
<dbReference type="AlphaFoldDB" id="A0A1H0UKC3"/>
<dbReference type="InterPro" id="IPR003439">
    <property type="entry name" value="ABC_transporter-like_ATP-bd"/>
</dbReference>
<dbReference type="InterPro" id="IPR050166">
    <property type="entry name" value="ABC_transporter_ATP-bind"/>
</dbReference>
<reference evidence="7 8" key="1">
    <citation type="submission" date="2016-10" db="EMBL/GenBank/DDBJ databases">
        <authorList>
            <person name="de Groot N.N."/>
        </authorList>
    </citation>
    <scope>NUCLEOTIDE SEQUENCE [LARGE SCALE GENOMIC DNA]</scope>
    <source>
        <strain evidence="7 8">BS3776</strain>
    </source>
</reference>
<dbReference type="RefSeq" id="WP_083659276.1">
    <property type="nucleotide sequence ID" value="NZ_LT629709.1"/>
</dbReference>
<dbReference type="SMART" id="SM00382">
    <property type="entry name" value="AAA"/>
    <property type="match status" value="1"/>
</dbReference>
<dbReference type="SUPFAM" id="SSF52540">
    <property type="entry name" value="P-loop containing nucleoside triphosphate hydrolases"/>
    <property type="match status" value="1"/>
</dbReference>
<reference evidence="6 9" key="2">
    <citation type="submission" date="2019-09" db="EMBL/GenBank/DDBJ databases">
        <title>Draft genome sequences of 48 bacterial type strains from the CCUG.</title>
        <authorList>
            <person name="Tunovic T."/>
            <person name="Pineiro-Iglesias B."/>
            <person name="Unosson C."/>
            <person name="Inganas E."/>
            <person name="Ohlen M."/>
            <person name="Cardew S."/>
            <person name="Jensie-Markopoulos S."/>
            <person name="Salva-Serra F."/>
            <person name="Jaen-Luchoro D."/>
            <person name="Karlsson R."/>
            <person name="Svensson-Stadler L."/>
            <person name="Chun J."/>
            <person name="Moore E."/>
        </authorList>
    </citation>
    <scope>NUCLEOTIDE SEQUENCE [LARGE SCALE GENOMIC DNA]</scope>
    <source>
        <strain evidence="6 9">CCUG 53116</strain>
    </source>
</reference>
<dbReference type="PROSITE" id="PS50893">
    <property type="entry name" value="ABC_TRANSPORTER_2"/>
    <property type="match status" value="1"/>
</dbReference>
<dbReference type="InterPro" id="IPR003593">
    <property type="entry name" value="AAA+_ATPase"/>
</dbReference>
<feature type="domain" description="ABC transporter" evidence="5">
    <location>
        <begin position="24"/>
        <end position="255"/>
    </location>
</feature>
<dbReference type="OrthoDB" id="9802264at2"/>
<evidence type="ECO:0000256" key="4">
    <source>
        <dbReference type="ARBA" id="ARBA00022840"/>
    </source>
</evidence>
<dbReference type="CDD" id="cd03293">
    <property type="entry name" value="ABC_NrtD_SsuB_transporters"/>
    <property type="match status" value="1"/>
</dbReference>
<comment type="similarity">
    <text evidence="1">Belongs to the ABC transporter superfamily.</text>
</comment>
<gene>
    <name evidence="6" type="ORF">F7R15_00025</name>
    <name evidence="7" type="ORF">SAMN04490202_5447</name>
</gene>
<dbReference type="PANTHER" id="PTHR42788">
    <property type="entry name" value="TAURINE IMPORT ATP-BINDING PROTEIN-RELATED"/>
    <property type="match status" value="1"/>
</dbReference>
<proteinExistence type="inferred from homology"/>
<evidence type="ECO:0000313" key="8">
    <source>
        <dbReference type="Proteomes" id="UP000198549"/>
    </source>
</evidence>
<dbReference type="InterPro" id="IPR017871">
    <property type="entry name" value="ABC_transporter-like_CS"/>
</dbReference>
<name>A0A1H0UKC3_PSERE</name>
<dbReference type="PANTHER" id="PTHR42788:SF13">
    <property type="entry name" value="ALIPHATIC SULFONATES IMPORT ATP-BINDING PROTEIN SSUB"/>
    <property type="match status" value="1"/>
</dbReference>
<organism evidence="7 8">
    <name type="scientific">Pseudomonas reinekei</name>
    <dbReference type="NCBI Taxonomy" id="395598"/>
    <lineage>
        <taxon>Bacteria</taxon>
        <taxon>Pseudomonadati</taxon>
        <taxon>Pseudomonadota</taxon>
        <taxon>Gammaproteobacteria</taxon>
        <taxon>Pseudomonadales</taxon>
        <taxon>Pseudomonadaceae</taxon>
        <taxon>Pseudomonas</taxon>
    </lineage>
</organism>
<dbReference type="EMBL" id="LT629709">
    <property type="protein sequence ID" value="SDP66316.1"/>
    <property type="molecule type" value="Genomic_DNA"/>
</dbReference>
<protein>
    <submittedName>
        <fullName evidence="6">ABC transporter ATP-binding protein</fullName>
    </submittedName>
    <submittedName>
        <fullName evidence="7">NitT/TauT family transport system ATP-binding protein</fullName>
    </submittedName>
</protein>
<accession>A0A1H0UKC3</accession>
<keyword evidence="2" id="KW-0813">Transport</keyword>
<dbReference type="Proteomes" id="UP000198549">
    <property type="component" value="Chromosome I"/>
</dbReference>
<dbReference type="GO" id="GO:0016887">
    <property type="term" value="F:ATP hydrolysis activity"/>
    <property type="evidence" value="ECO:0007669"/>
    <property type="project" value="InterPro"/>
</dbReference>
<keyword evidence="3" id="KW-0547">Nucleotide-binding</keyword>
<evidence type="ECO:0000259" key="5">
    <source>
        <dbReference type="PROSITE" id="PS50893"/>
    </source>
</evidence>
<sequence>MPVALKAITQPKGAEREEQVSSLIQFIGVSKSFTVKGVAKQASHSINLSIKKGEVVTVVGPSGCGKSTLLNMVAGLFAPTEGQVVYNGKAVCGVNGRTGYMTQSDHLLPWRDVVGNIAVPLEIQGMAKAERRVRIQELVRLVGLEGFEKSYPSQLSGGMRKRAALARLLAYDPETLLMDEPFAALDAQLRMRMQTELIRLSRRLNKTVIFVTHDLDEAVALGDRCLIFAGRPGTIVKDVQIPLGEERNILQLRKDPRYHQLCGDLWDFMTPSLNDAAKDNQA</sequence>
<dbReference type="Pfam" id="PF00005">
    <property type="entry name" value="ABC_tran"/>
    <property type="match status" value="1"/>
</dbReference>
<dbReference type="PROSITE" id="PS00211">
    <property type="entry name" value="ABC_TRANSPORTER_1"/>
    <property type="match status" value="1"/>
</dbReference>
<dbReference type="Proteomes" id="UP000460142">
    <property type="component" value="Unassembled WGS sequence"/>
</dbReference>
<dbReference type="Gene3D" id="3.40.50.300">
    <property type="entry name" value="P-loop containing nucleotide triphosphate hydrolases"/>
    <property type="match status" value="1"/>
</dbReference>
<evidence type="ECO:0000256" key="1">
    <source>
        <dbReference type="ARBA" id="ARBA00005417"/>
    </source>
</evidence>
<evidence type="ECO:0000313" key="7">
    <source>
        <dbReference type="EMBL" id="SDP66316.1"/>
    </source>
</evidence>
<evidence type="ECO:0000313" key="9">
    <source>
        <dbReference type="Proteomes" id="UP000460142"/>
    </source>
</evidence>
<evidence type="ECO:0000313" key="6">
    <source>
        <dbReference type="EMBL" id="KAB0488304.1"/>
    </source>
</evidence>
<evidence type="ECO:0000256" key="3">
    <source>
        <dbReference type="ARBA" id="ARBA00022741"/>
    </source>
</evidence>
<keyword evidence="4 7" id="KW-0067">ATP-binding</keyword>